<comment type="caution">
    <text evidence="1">The sequence shown here is derived from an EMBL/GenBank/DDBJ whole genome shotgun (WGS) entry which is preliminary data.</text>
</comment>
<gene>
    <name evidence="1" type="ORF">PVL29_019403</name>
</gene>
<protein>
    <recommendedName>
        <fullName evidence="3">Reverse transcriptase zinc-binding domain-containing protein</fullName>
    </recommendedName>
</protein>
<dbReference type="AlphaFoldDB" id="A0AA38Z0P2"/>
<dbReference type="Proteomes" id="UP001168098">
    <property type="component" value="Unassembled WGS sequence"/>
</dbReference>
<name>A0AA38Z0P2_VITRO</name>
<evidence type="ECO:0000313" key="2">
    <source>
        <dbReference type="Proteomes" id="UP001168098"/>
    </source>
</evidence>
<evidence type="ECO:0008006" key="3">
    <source>
        <dbReference type="Google" id="ProtNLM"/>
    </source>
</evidence>
<proteinExistence type="predicted"/>
<organism evidence="1 2">
    <name type="scientific">Vitis rotundifolia</name>
    <name type="common">Muscadine grape</name>
    <dbReference type="NCBI Taxonomy" id="103349"/>
    <lineage>
        <taxon>Eukaryota</taxon>
        <taxon>Viridiplantae</taxon>
        <taxon>Streptophyta</taxon>
        <taxon>Embryophyta</taxon>
        <taxon>Tracheophyta</taxon>
        <taxon>Spermatophyta</taxon>
        <taxon>Magnoliopsida</taxon>
        <taxon>eudicotyledons</taxon>
        <taxon>Gunneridae</taxon>
        <taxon>Pentapetalae</taxon>
        <taxon>rosids</taxon>
        <taxon>Vitales</taxon>
        <taxon>Vitaceae</taxon>
        <taxon>Viteae</taxon>
        <taxon>Vitis</taxon>
    </lineage>
</organism>
<dbReference type="EMBL" id="JARBHA010000015">
    <property type="protein sequence ID" value="KAJ9680105.1"/>
    <property type="molecule type" value="Genomic_DNA"/>
</dbReference>
<keyword evidence="2" id="KW-1185">Reference proteome</keyword>
<sequence length="120" mass="14191">MFEESIDHLLLHCEKTREVWMLLISLFGVSWVFPFSVKETLLGWRVSFVGKKRKAVWQVGPLCLFWVIWKVRNKIAFEDCVLSIQRLKASFVYLLWSETKLWIKGGPLTLIDFIDWVGSR</sequence>
<evidence type="ECO:0000313" key="1">
    <source>
        <dbReference type="EMBL" id="KAJ9680105.1"/>
    </source>
</evidence>
<accession>A0AA38Z0P2</accession>
<reference evidence="1 2" key="1">
    <citation type="journal article" date="2023" name="BMC Biotechnol.">
        <title>Vitis rotundifolia cv Carlos genome sequencing.</title>
        <authorList>
            <person name="Huff M."/>
            <person name="Hulse-Kemp A."/>
            <person name="Scheffler B."/>
            <person name="Youngblood R."/>
            <person name="Simpson S."/>
            <person name="Babiker E."/>
            <person name="Staton M."/>
        </authorList>
    </citation>
    <scope>NUCLEOTIDE SEQUENCE [LARGE SCALE GENOMIC DNA]</scope>
    <source>
        <tissue evidence="1">Leaf</tissue>
    </source>
</reference>